<dbReference type="PROSITE" id="PS00237">
    <property type="entry name" value="G_PROTEIN_RECEP_F1_1"/>
    <property type="match status" value="1"/>
</dbReference>
<feature type="compositionally biased region" description="Basic and acidic residues" evidence="9">
    <location>
        <begin position="402"/>
        <end position="415"/>
    </location>
</feature>
<dbReference type="EMBL" id="MU827782">
    <property type="protein sequence ID" value="KAJ7336527.1"/>
    <property type="molecule type" value="Genomic_DNA"/>
</dbReference>
<dbReference type="SMART" id="SM01381">
    <property type="entry name" value="7TM_GPCR_Srsx"/>
    <property type="match status" value="1"/>
</dbReference>
<dbReference type="PRINTS" id="PR00237">
    <property type="entry name" value="GPCRRHODOPSN"/>
</dbReference>
<evidence type="ECO:0000256" key="9">
    <source>
        <dbReference type="SAM" id="MobiDB-lite"/>
    </source>
</evidence>
<evidence type="ECO:0000256" key="8">
    <source>
        <dbReference type="RuleBase" id="RU000688"/>
    </source>
</evidence>
<keyword evidence="6 8" id="KW-0675">Receptor</keyword>
<feature type="transmembrane region" description="Helical" evidence="10">
    <location>
        <begin position="116"/>
        <end position="142"/>
    </location>
</feature>
<feature type="domain" description="G-protein coupled receptors family 1 profile" evidence="11">
    <location>
        <begin position="51"/>
        <end position="314"/>
    </location>
</feature>
<evidence type="ECO:0000313" key="12">
    <source>
        <dbReference type="EMBL" id="KAJ7336527.1"/>
    </source>
</evidence>
<dbReference type="InterPro" id="IPR000276">
    <property type="entry name" value="GPCR_Rhodpsn"/>
</dbReference>
<feature type="transmembrane region" description="Helical" evidence="10">
    <location>
        <begin position="39"/>
        <end position="60"/>
    </location>
</feature>
<comment type="subcellular location">
    <subcellularLocation>
        <location evidence="1">Membrane</location>
        <topology evidence="1">Multi-pass membrane protein</topology>
    </subcellularLocation>
</comment>
<evidence type="ECO:0000256" key="3">
    <source>
        <dbReference type="ARBA" id="ARBA00022989"/>
    </source>
</evidence>
<evidence type="ECO:0000313" key="13">
    <source>
        <dbReference type="Proteomes" id="UP001163046"/>
    </source>
</evidence>
<feature type="region of interest" description="Disordered" evidence="9">
    <location>
        <begin position="391"/>
        <end position="415"/>
    </location>
</feature>
<dbReference type="GO" id="GO:0005886">
    <property type="term" value="C:plasma membrane"/>
    <property type="evidence" value="ECO:0007669"/>
    <property type="project" value="TreeGrafter"/>
</dbReference>
<evidence type="ECO:0000256" key="7">
    <source>
        <dbReference type="ARBA" id="ARBA00023224"/>
    </source>
</evidence>
<keyword evidence="13" id="KW-1185">Reference proteome</keyword>
<dbReference type="Gene3D" id="1.20.1070.10">
    <property type="entry name" value="Rhodopsin 7-helix transmembrane proteins"/>
    <property type="match status" value="1"/>
</dbReference>
<evidence type="ECO:0000256" key="2">
    <source>
        <dbReference type="ARBA" id="ARBA00022692"/>
    </source>
</evidence>
<dbReference type="AlphaFoldDB" id="A0A9W9YGY5"/>
<feature type="transmembrane region" description="Helical" evidence="10">
    <location>
        <begin position="256"/>
        <end position="274"/>
    </location>
</feature>
<evidence type="ECO:0000256" key="6">
    <source>
        <dbReference type="ARBA" id="ARBA00023170"/>
    </source>
</evidence>
<gene>
    <name evidence="12" type="ORF">OS493_011737</name>
</gene>
<reference evidence="12" key="1">
    <citation type="submission" date="2023-01" db="EMBL/GenBank/DDBJ databases">
        <title>Genome assembly of the deep-sea coral Lophelia pertusa.</title>
        <authorList>
            <person name="Herrera S."/>
            <person name="Cordes E."/>
        </authorList>
    </citation>
    <scope>NUCLEOTIDE SEQUENCE</scope>
    <source>
        <strain evidence="12">USNM1676648</strain>
        <tissue evidence="12">Polyp</tissue>
    </source>
</reference>
<dbReference type="InterPro" id="IPR017452">
    <property type="entry name" value="GPCR_Rhodpsn_7TM"/>
</dbReference>
<keyword evidence="7 8" id="KW-0807">Transducer</keyword>
<dbReference type="PANTHER" id="PTHR45695:SF9">
    <property type="entry name" value="LEUCOKININ RECEPTOR"/>
    <property type="match status" value="1"/>
</dbReference>
<name>A0A9W9YGY5_9CNID</name>
<comment type="caution">
    <text evidence="12">The sequence shown here is derived from an EMBL/GenBank/DDBJ whole genome shotgun (WGS) entry which is preliminary data.</text>
</comment>
<feature type="transmembrane region" description="Helical" evidence="10">
    <location>
        <begin position="154"/>
        <end position="174"/>
    </location>
</feature>
<keyword evidence="5 10" id="KW-0472">Membrane</keyword>
<evidence type="ECO:0000256" key="1">
    <source>
        <dbReference type="ARBA" id="ARBA00004141"/>
    </source>
</evidence>
<sequence>MMEGNSSYNQTNLTTYGALRGGLPPGGSMTDGIKITMTSLYAVTFLFGFVGNSLGLYIICRKCGIKAATHLLIANLACSNLLITFIVMPMSVAFWYNEHRWHAGIAGAITCKLTQYLFLFPIATSIVTILVVAIDRFFAVYYPLEGQVFRKPKTMTATIWICSAVLMSPTLAIFKVTSSPDGNWYCISYFAQDPHLADILSKVYYSMIFVLLYLLPLLVIAVLYTLICYKLYHRKIPGLSRAQAYRRTVEKSKRKVVKVLVMIVAVFALCWFPAHAMHYYVTFHSEYYARMPSYLFPLLLWISHTNSAIDPCLYIILSQNFRREFRKVLSQCGFYQKKTRFENRLSRLTSNFSKRNWDAYRNGSTFWSFRKADAYKMDANEMVDIEKDNMGRLNNGNWSPTEQRRNQQNLEDHVL</sequence>
<evidence type="ECO:0000256" key="4">
    <source>
        <dbReference type="ARBA" id="ARBA00023040"/>
    </source>
</evidence>
<protein>
    <recommendedName>
        <fullName evidence="11">G-protein coupled receptors family 1 profile domain-containing protein</fullName>
    </recommendedName>
</protein>
<dbReference type="SUPFAM" id="SSF81321">
    <property type="entry name" value="Family A G protein-coupled receptor-like"/>
    <property type="match status" value="1"/>
</dbReference>
<feature type="transmembrane region" description="Helical" evidence="10">
    <location>
        <begin position="72"/>
        <end position="96"/>
    </location>
</feature>
<keyword evidence="4 8" id="KW-0297">G-protein coupled receptor</keyword>
<accession>A0A9W9YGY5</accession>
<dbReference type="Pfam" id="PF00001">
    <property type="entry name" value="7tm_1"/>
    <property type="match status" value="1"/>
</dbReference>
<dbReference type="PROSITE" id="PS50262">
    <property type="entry name" value="G_PROTEIN_RECEP_F1_2"/>
    <property type="match status" value="1"/>
</dbReference>
<dbReference type="PANTHER" id="PTHR45695">
    <property type="entry name" value="LEUCOKININ RECEPTOR-RELATED"/>
    <property type="match status" value="1"/>
</dbReference>
<organism evidence="12 13">
    <name type="scientific">Desmophyllum pertusum</name>
    <dbReference type="NCBI Taxonomy" id="174260"/>
    <lineage>
        <taxon>Eukaryota</taxon>
        <taxon>Metazoa</taxon>
        <taxon>Cnidaria</taxon>
        <taxon>Anthozoa</taxon>
        <taxon>Hexacorallia</taxon>
        <taxon>Scleractinia</taxon>
        <taxon>Caryophylliina</taxon>
        <taxon>Caryophylliidae</taxon>
        <taxon>Desmophyllum</taxon>
    </lineage>
</organism>
<keyword evidence="3 10" id="KW-1133">Transmembrane helix</keyword>
<proteinExistence type="inferred from homology"/>
<keyword evidence="2 8" id="KW-0812">Transmembrane</keyword>
<dbReference type="Proteomes" id="UP001163046">
    <property type="component" value="Unassembled WGS sequence"/>
</dbReference>
<evidence type="ECO:0000256" key="5">
    <source>
        <dbReference type="ARBA" id="ARBA00023136"/>
    </source>
</evidence>
<dbReference type="FunFam" id="1.20.1070.10:FF:000291">
    <property type="entry name" value="Predicted protein"/>
    <property type="match status" value="1"/>
</dbReference>
<feature type="transmembrane region" description="Helical" evidence="10">
    <location>
        <begin position="294"/>
        <end position="317"/>
    </location>
</feature>
<dbReference type="OrthoDB" id="10011262at2759"/>
<feature type="transmembrane region" description="Helical" evidence="10">
    <location>
        <begin position="203"/>
        <end position="227"/>
    </location>
</feature>
<evidence type="ECO:0000259" key="11">
    <source>
        <dbReference type="PROSITE" id="PS50262"/>
    </source>
</evidence>
<feature type="compositionally biased region" description="Polar residues" evidence="9">
    <location>
        <begin position="392"/>
        <end position="401"/>
    </location>
</feature>
<evidence type="ECO:0000256" key="10">
    <source>
        <dbReference type="SAM" id="Phobius"/>
    </source>
</evidence>
<comment type="similarity">
    <text evidence="8">Belongs to the G-protein coupled receptor 1 family.</text>
</comment>
<dbReference type="GO" id="GO:0004930">
    <property type="term" value="F:G protein-coupled receptor activity"/>
    <property type="evidence" value="ECO:0007669"/>
    <property type="project" value="UniProtKB-KW"/>
</dbReference>